<evidence type="ECO:0000313" key="4">
    <source>
        <dbReference type="Proteomes" id="UP000320672"/>
    </source>
</evidence>
<reference evidence="3 4" key="1">
    <citation type="submission" date="2019-02" db="EMBL/GenBank/DDBJ databases">
        <title>Deep-cultivation of Planctomycetes and their phenomic and genomic characterization uncovers novel biology.</title>
        <authorList>
            <person name="Wiegand S."/>
            <person name="Jogler M."/>
            <person name="Boedeker C."/>
            <person name="Pinto D."/>
            <person name="Vollmers J."/>
            <person name="Rivas-Marin E."/>
            <person name="Kohn T."/>
            <person name="Peeters S.H."/>
            <person name="Heuer A."/>
            <person name="Rast P."/>
            <person name="Oberbeckmann S."/>
            <person name="Bunk B."/>
            <person name="Jeske O."/>
            <person name="Meyerdierks A."/>
            <person name="Storesund J.E."/>
            <person name="Kallscheuer N."/>
            <person name="Luecker S."/>
            <person name="Lage O.M."/>
            <person name="Pohl T."/>
            <person name="Merkel B.J."/>
            <person name="Hornburger P."/>
            <person name="Mueller R.-W."/>
            <person name="Bruemmer F."/>
            <person name="Labrenz M."/>
            <person name="Spormann A.M."/>
            <person name="Op den Camp H."/>
            <person name="Overmann J."/>
            <person name="Amann R."/>
            <person name="Jetten M.S.M."/>
            <person name="Mascher T."/>
            <person name="Medema M.H."/>
            <person name="Devos D.P."/>
            <person name="Kaster A.-K."/>
            <person name="Ovreas L."/>
            <person name="Rohde M."/>
            <person name="Galperin M.Y."/>
            <person name="Jogler C."/>
        </authorList>
    </citation>
    <scope>NUCLEOTIDE SEQUENCE [LARGE SCALE GENOMIC DNA]</scope>
    <source>
        <strain evidence="3 4">FF011L</strain>
    </source>
</reference>
<dbReference type="PANTHER" id="PTHR34512:SF30">
    <property type="entry name" value="OUTER MEMBRANE PROTEIN ASSEMBLY FACTOR BAMB"/>
    <property type="match status" value="1"/>
</dbReference>
<sequence length="409" mass="45270" precursor="true">MRYGFFLLLCLSVSYSVVAESPDWNQWRGPARDGQLSGAVWPDALQDRLELIWEQPHSASYSGPVVSGDLVFTTETIEKETERVTAHRLDSGEVAWDAEWPGSMSVPFFAASNGDWIRSTPACTDSHLVVLGMRDVLVCLDPKSGDQLWRVDFPAEMGTSLPAFGAVCSPLIDGDAVYVQTGGALVKLSLADGKLIWKALENAAGMMSSGAFSSPTIATIAEKRQLVVQTREELCGVDRETGNVMWKQPIEAFRGMNILTPLVIGDRIFTSAHSGRAELFEIRRTPEGNWQVDEVWMQKSQAYMSSPILIGDSIYMHLKNQRLSSLSALDGAIHWTSTPFGKYWSMVSNGDKILALDNGGELLLIQSSKSELEILDRIKVAENSWAHLAVQGDRLIVRDLKSLKVYQWK</sequence>
<dbReference type="KEGG" id="rml:FF011L_53090"/>
<dbReference type="EMBL" id="CP036262">
    <property type="protein sequence ID" value="QDS96497.1"/>
    <property type="molecule type" value="Genomic_DNA"/>
</dbReference>
<keyword evidence="1" id="KW-0732">Signal</keyword>
<protein>
    <submittedName>
        <fullName evidence="3">Outer membrane biogenesis protein BamB</fullName>
    </submittedName>
</protein>
<feature type="signal peptide" evidence="1">
    <location>
        <begin position="1"/>
        <end position="19"/>
    </location>
</feature>
<feature type="chain" id="PRO_5022106779" evidence="1">
    <location>
        <begin position="20"/>
        <end position="409"/>
    </location>
</feature>
<accession>A0A517MNY9</accession>
<evidence type="ECO:0000256" key="1">
    <source>
        <dbReference type="SAM" id="SignalP"/>
    </source>
</evidence>
<dbReference type="Pfam" id="PF13360">
    <property type="entry name" value="PQQ_2"/>
    <property type="match status" value="1"/>
</dbReference>
<dbReference type="InterPro" id="IPR002372">
    <property type="entry name" value="PQQ_rpt_dom"/>
</dbReference>
<evidence type="ECO:0000313" key="3">
    <source>
        <dbReference type="EMBL" id="QDS96497.1"/>
    </source>
</evidence>
<keyword evidence="4" id="KW-1185">Reference proteome</keyword>
<dbReference type="OrthoDB" id="246101at2"/>
<dbReference type="Proteomes" id="UP000320672">
    <property type="component" value="Chromosome"/>
</dbReference>
<dbReference type="InterPro" id="IPR011047">
    <property type="entry name" value="Quinoprotein_ADH-like_sf"/>
</dbReference>
<proteinExistence type="predicted"/>
<feature type="domain" description="Pyrrolo-quinoline quinone repeat" evidence="2">
    <location>
        <begin position="82"/>
        <end position="336"/>
    </location>
</feature>
<dbReference type="AlphaFoldDB" id="A0A517MNY9"/>
<dbReference type="InterPro" id="IPR018391">
    <property type="entry name" value="PQQ_b-propeller_rpt"/>
</dbReference>
<evidence type="ECO:0000259" key="2">
    <source>
        <dbReference type="Pfam" id="PF13360"/>
    </source>
</evidence>
<dbReference type="InterPro" id="IPR015943">
    <property type="entry name" value="WD40/YVTN_repeat-like_dom_sf"/>
</dbReference>
<gene>
    <name evidence="3" type="ORF">FF011L_53090</name>
</gene>
<organism evidence="3 4">
    <name type="scientific">Roseimaritima multifibrata</name>
    <dbReference type="NCBI Taxonomy" id="1930274"/>
    <lineage>
        <taxon>Bacteria</taxon>
        <taxon>Pseudomonadati</taxon>
        <taxon>Planctomycetota</taxon>
        <taxon>Planctomycetia</taxon>
        <taxon>Pirellulales</taxon>
        <taxon>Pirellulaceae</taxon>
        <taxon>Roseimaritima</taxon>
    </lineage>
</organism>
<name>A0A517MNY9_9BACT</name>
<dbReference type="PANTHER" id="PTHR34512">
    <property type="entry name" value="CELL SURFACE PROTEIN"/>
    <property type="match status" value="1"/>
</dbReference>
<dbReference type="SUPFAM" id="SSF50998">
    <property type="entry name" value="Quinoprotein alcohol dehydrogenase-like"/>
    <property type="match status" value="1"/>
</dbReference>
<dbReference type="SMART" id="SM00564">
    <property type="entry name" value="PQQ"/>
    <property type="match status" value="5"/>
</dbReference>
<dbReference type="Gene3D" id="2.130.10.10">
    <property type="entry name" value="YVTN repeat-like/Quinoprotein amine dehydrogenase"/>
    <property type="match status" value="1"/>
</dbReference>